<dbReference type="AlphaFoldDB" id="A0A1F5P264"/>
<dbReference type="Pfam" id="PF00231">
    <property type="entry name" value="ATP-synt"/>
    <property type="match status" value="1"/>
</dbReference>
<keyword evidence="10" id="KW-1003">Cell membrane</keyword>
<dbReference type="HAMAP" id="MF_00815">
    <property type="entry name" value="ATP_synth_gamma_bact"/>
    <property type="match status" value="1"/>
</dbReference>
<dbReference type="EMBL" id="MFEN01000032">
    <property type="protein sequence ID" value="OGE83966.1"/>
    <property type="molecule type" value="Genomic_DNA"/>
</dbReference>
<evidence type="ECO:0000256" key="8">
    <source>
        <dbReference type="ARBA" id="ARBA00023196"/>
    </source>
</evidence>
<organism evidence="11 12">
    <name type="scientific">Candidatus Doudnabacteria bacterium RIFCSPHIGHO2_01_FULL_49_9</name>
    <dbReference type="NCBI Taxonomy" id="1817827"/>
    <lineage>
        <taxon>Bacteria</taxon>
        <taxon>Candidatus Doudnaibacteriota</taxon>
    </lineage>
</organism>
<evidence type="ECO:0000256" key="10">
    <source>
        <dbReference type="HAMAP-Rule" id="MF_00815"/>
    </source>
</evidence>
<evidence type="ECO:0000256" key="4">
    <source>
        <dbReference type="ARBA" id="ARBA00022448"/>
    </source>
</evidence>
<dbReference type="InterPro" id="IPR035968">
    <property type="entry name" value="ATP_synth_F1_ATPase_gsu"/>
</dbReference>
<sequence>MPSTKEIRRRVKSVKSTRQITKAMELVAAAKMRKAQVQTLATRSYAQLAWQLIKNLTNKTDPRMHRLLRRPQRSGKSLIVLMTSNRGLIGAFNNNIAAKALEYARLSPSADFVTLGKKGREAVRKSGFNIVADFEKHDSAASVLAITPVANFVIGEFLAGKCDVVTLVYMDFVSTLVQRPHVLELLPVQKPDPSLGPEFGLELADSEYLFEPSADVLLETILPRLTSMQIYQALLETNAAEHSARMVAMKNATDAAGDIISELTLEYNQLRQSNITKEISEIVSGKLALT</sequence>
<dbReference type="GO" id="GO:0045259">
    <property type="term" value="C:proton-transporting ATP synthase complex"/>
    <property type="evidence" value="ECO:0007669"/>
    <property type="project" value="UniProtKB-KW"/>
</dbReference>
<keyword evidence="9 10" id="KW-0066">ATP synthesis</keyword>
<dbReference type="CDD" id="cd12151">
    <property type="entry name" value="F1-ATPase_gamma"/>
    <property type="match status" value="1"/>
</dbReference>
<dbReference type="Gene3D" id="1.10.287.80">
    <property type="entry name" value="ATP synthase, gamma subunit, helix hairpin domain"/>
    <property type="match status" value="1"/>
</dbReference>
<dbReference type="SUPFAM" id="SSF52943">
    <property type="entry name" value="ATP synthase (F1-ATPase), gamma subunit"/>
    <property type="match status" value="1"/>
</dbReference>
<evidence type="ECO:0000313" key="11">
    <source>
        <dbReference type="EMBL" id="OGE83966.1"/>
    </source>
</evidence>
<dbReference type="GO" id="GO:0042777">
    <property type="term" value="P:proton motive force-driven plasma membrane ATP synthesis"/>
    <property type="evidence" value="ECO:0007669"/>
    <property type="project" value="UniProtKB-UniRule"/>
</dbReference>
<reference evidence="11 12" key="1">
    <citation type="journal article" date="2016" name="Nat. Commun.">
        <title>Thousands of microbial genomes shed light on interconnected biogeochemical processes in an aquifer system.</title>
        <authorList>
            <person name="Anantharaman K."/>
            <person name="Brown C.T."/>
            <person name="Hug L.A."/>
            <person name="Sharon I."/>
            <person name="Castelle C.J."/>
            <person name="Probst A.J."/>
            <person name="Thomas B.C."/>
            <person name="Singh A."/>
            <person name="Wilkins M.J."/>
            <person name="Karaoz U."/>
            <person name="Brodie E.L."/>
            <person name="Williams K.H."/>
            <person name="Hubbard S.S."/>
            <person name="Banfield J.F."/>
        </authorList>
    </citation>
    <scope>NUCLEOTIDE SEQUENCE [LARGE SCALE GENOMIC DNA]</scope>
</reference>
<keyword evidence="7 10" id="KW-0472">Membrane</keyword>
<dbReference type="Gene3D" id="3.40.1380.10">
    <property type="match status" value="1"/>
</dbReference>
<evidence type="ECO:0000256" key="6">
    <source>
        <dbReference type="ARBA" id="ARBA00023065"/>
    </source>
</evidence>
<evidence type="ECO:0000256" key="1">
    <source>
        <dbReference type="ARBA" id="ARBA00003456"/>
    </source>
</evidence>
<evidence type="ECO:0000256" key="7">
    <source>
        <dbReference type="ARBA" id="ARBA00023136"/>
    </source>
</evidence>
<dbReference type="PRINTS" id="PR00126">
    <property type="entry name" value="ATPASEGAMMA"/>
</dbReference>
<dbReference type="InterPro" id="IPR000131">
    <property type="entry name" value="ATP_synth_F1_gsu"/>
</dbReference>
<dbReference type="PANTHER" id="PTHR11693:SF22">
    <property type="entry name" value="ATP SYNTHASE SUBUNIT GAMMA, MITOCHONDRIAL"/>
    <property type="match status" value="1"/>
</dbReference>
<evidence type="ECO:0000313" key="12">
    <source>
        <dbReference type="Proteomes" id="UP000176339"/>
    </source>
</evidence>
<proteinExistence type="inferred from homology"/>
<protein>
    <recommendedName>
        <fullName evidence="10">ATP synthase gamma chain</fullName>
    </recommendedName>
    <alternativeName>
        <fullName evidence="10">ATP synthase F1 sector gamma subunit</fullName>
    </alternativeName>
    <alternativeName>
        <fullName evidence="10">F-ATPase gamma subunit</fullName>
    </alternativeName>
</protein>
<dbReference type="GO" id="GO:0005886">
    <property type="term" value="C:plasma membrane"/>
    <property type="evidence" value="ECO:0007669"/>
    <property type="project" value="UniProtKB-SubCell"/>
</dbReference>
<evidence type="ECO:0000256" key="2">
    <source>
        <dbReference type="ARBA" id="ARBA00004170"/>
    </source>
</evidence>
<accession>A0A1F5P264</accession>
<comment type="similarity">
    <text evidence="3 10">Belongs to the ATPase gamma chain family.</text>
</comment>
<comment type="function">
    <text evidence="1 10">Produces ATP from ADP in the presence of a proton gradient across the membrane. The gamma chain is believed to be important in regulating ATPase activity and the flow of protons through the CF(0) complex.</text>
</comment>
<dbReference type="PANTHER" id="PTHR11693">
    <property type="entry name" value="ATP SYNTHASE GAMMA CHAIN"/>
    <property type="match status" value="1"/>
</dbReference>
<comment type="subunit">
    <text evidence="10">F-type ATPases have 2 components, CF(1) - the catalytic core - and CF(0) - the membrane proton channel. CF(1) has five subunits: alpha(3), beta(3), gamma(1), delta(1), epsilon(1). CF(0) has three main subunits: a, b and c.</text>
</comment>
<keyword evidence="6 10" id="KW-0406">Ion transport</keyword>
<evidence type="ECO:0000256" key="9">
    <source>
        <dbReference type="ARBA" id="ARBA00023310"/>
    </source>
</evidence>
<name>A0A1F5P264_9BACT</name>
<dbReference type="GO" id="GO:0005524">
    <property type="term" value="F:ATP binding"/>
    <property type="evidence" value="ECO:0007669"/>
    <property type="project" value="UniProtKB-UniRule"/>
</dbReference>
<gene>
    <name evidence="10" type="primary">atpG</name>
    <name evidence="11" type="ORF">A2846_00275</name>
</gene>
<keyword evidence="4 10" id="KW-0813">Transport</keyword>
<evidence type="ECO:0000256" key="5">
    <source>
        <dbReference type="ARBA" id="ARBA00022781"/>
    </source>
</evidence>
<keyword evidence="8 10" id="KW-0139">CF(1)</keyword>
<comment type="subcellular location">
    <subcellularLocation>
        <location evidence="10">Cell membrane</location>
        <topology evidence="10">Peripheral membrane protein</topology>
    </subcellularLocation>
    <subcellularLocation>
        <location evidence="2">Membrane</location>
        <topology evidence="2">Peripheral membrane protein</topology>
    </subcellularLocation>
</comment>
<evidence type="ECO:0000256" key="3">
    <source>
        <dbReference type="ARBA" id="ARBA00007681"/>
    </source>
</evidence>
<comment type="caution">
    <text evidence="11">The sequence shown here is derived from an EMBL/GenBank/DDBJ whole genome shotgun (WGS) entry which is preliminary data.</text>
</comment>
<keyword evidence="5 10" id="KW-0375">Hydrogen ion transport</keyword>
<dbReference type="GO" id="GO:0046933">
    <property type="term" value="F:proton-transporting ATP synthase activity, rotational mechanism"/>
    <property type="evidence" value="ECO:0007669"/>
    <property type="project" value="UniProtKB-UniRule"/>
</dbReference>
<dbReference type="NCBIfam" id="TIGR01146">
    <property type="entry name" value="ATPsyn_F1gamma"/>
    <property type="match status" value="1"/>
</dbReference>
<dbReference type="Proteomes" id="UP000176339">
    <property type="component" value="Unassembled WGS sequence"/>
</dbReference>